<keyword evidence="7 11" id="KW-0067">ATP-binding</keyword>
<dbReference type="GO" id="GO:0016887">
    <property type="term" value="F:ATP hydrolysis activity"/>
    <property type="evidence" value="ECO:0007669"/>
    <property type="project" value="InterPro"/>
</dbReference>
<dbReference type="PANTHER" id="PTHR43790:SF9">
    <property type="entry name" value="GALACTOFURANOSE TRANSPORTER ATP-BINDING PROTEIN YTFR"/>
    <property type="match status" value="1"/>
</dbReference>
<dbReference type="FunFam" id="3.40.50.300:FF:000127">
    <property type="entry name" value="Ribose import ATP-binding protein RbsA"/>
    <property type="match status" value="1"/>
</dbReference>
<evidence type="ECO:0000313" key="11">
    <source>
        <dbReference type="EMBL" id="HAE49652.1"/>
    </source>
</evidence>
<keyword evidence="2" id="KW-0813">Transport</keyword>
<dbReference type="Gene3D" id="3.40.50.300">
    <property type="entry name" value="P-loop containing nucleotide triphosphate hydrolases"/>
    <property type="match status" value="2"/>
</dbReference>
<keyword evidence="5" id="KW-0677">Repeat</keyword>
<sequence length="522" mass="55567">MTHPEPVAGAQGETVLKLSGITKSFGPVRVLTGVDFDLKAGEVHALAGENGAGKSTLMNIIDGIHRPDGGRVELFGEAVHLSGPAEAQARGIGFVHQEIALCPDISIAENIFMAAPHARGRWFLNRRELRRKAEAVLGLLHPMPVDTLVGQIGISAQQLVEIAKALTLDCRILILDEPTAALTEAETRRLFDVIRTLKARGIAIIYISHRMAEIFEICDRITVLRDGRKVVTKAIVDTTPEEVAERMVGRELGDLYPEKPGVPAGAPVLLQVEGLADADDHIADIAFDLKAGEILGLAGLMGAGRSEIAQTVCGLRHRAAGRVVVEGHEVRIPDYRGATKQGLAYLSEDRKGAGVFLDMSIAANVSAQDPGRVAGRLGMIDGRAEAAQAAEFGRRMSLRMAGPGQKVSELSGGNQQKVALARMLSVNPRVVFLDEPTRGVDVGAKSEIHAILRELSEAGVGVVVISSELPELIGLSDRILVLHEGRISGEIANQQDMTEEAIIHLASGLGVARAPQLEGEPA</sequence>
<evidence type="ECO:0000313" key="12">
    <source>
        <dbReference type="Proteomes" id="UP000257706"/>
    </source>
</evidence>
<dbReference type="EMBL" id="DMAI01000322">
    <property type="protein sequence ID" value="HAE49652.1"/>
    <property type="molecule type" value="Genomic_DNA"/>
</dbReference>
<protein>
    <submittedName>
        <fullName evidence="11">D-xylose ABC transporter ATP-binding protein</fullName>
    </submittedName>
</protein>
<dbReference type="PANTHER" id="PTHR43790">
    <property type="entry name" value="CARBOHYDRATE TRANSPORT ATP-BINDING PROTEIN MG119-RELATED"/>
    <property type="match status" value="1"/>
</dbReference>
<dbReference type="CDD" id="cd03216">
    <property type="entry name" value="ABC_Carb_Monos_I"/>
    <property type="match status" value="1"/>
</dbReference>
<evidence type="ECO:0000256" key="8">
    <source>
        <dbReference type="ARBA" id="ARBA00022967"/>
    </source>
</evidence>
<evidence type="ECO:0000256" key="2">
    <source>
        <dbReference type="ARBA" id="ARBA00022448"/>
    </source>
</evidence>
<evidence type="ECO:0000259" key="10">
    <source>
        <dbReference type="PROSITE" id="PS50893"/>
    </source>
</evidence>
<evidence type="ECO:0000256" key="5">
    <source>
        <dbReference type="ARBA" id="ARBA00022737"/>
    </source>
</evidence>
<dbReference type="AlphaFoldDB" id="A0A3B9IP49"/>
<dbReference type="CDD" id="cd03215">
    <property type="entry name" value="ABC_Carb_Monos_II"/>
    <property type="match status" value="1"/>
</dbReference>
<dbReference type="PROSITE" id="PS50893">
    <property type="entry name" value="ABC_TRANSPORTER_2"/>
    <property type="match status" value="2"/>
</dbReference>
<feature type="domain" description="ABC transporter" evidence="10">
    <location>
        <begin position="16"/>
        <end position="251"/>
    </location>
</feature>
<proteinExistence type="predicted"/>
<dbReference type="InterPro" id="IPR003593">
    <property type="entry name" value="AAA+_ATPase"/>
</dbReference>
<dbReference type="InterPro" id="IPR003439">
    <property type="entry name" value="ABC_transporter-like_ATP-bd"/>
</dbReference>
<dbReference type="InterPro" id="IPR050107">
    <property type="entry name" value="ABC_carbohydrate_import_ATPase"/>
</dbReference>
<keyword evidence="9" id="KW-0472">Membrane</keyword>
<dbReference type="SMART" id="SM00382">
    <property type="entry name" value="AAA"/>
    <property type="match status" value="2"/>
</dbReference>
<dbReference type="SUPFAM" id="SSF52540">
    <property type="entry name" value="P-loop containing nucleoside triphosphate hydrolases"/>
    <property type="match status" value="2"/>
</dbReference>
<dbReference type="InterPro" id="IPR027417">
    <property type="entry name" value="P-loop_NTPase"/>
</dbReference>
<accession>A0A3B9IP49</accession>
<evidence type="ECO:0000256" key="3">
    <source>
        <dbReference type="ARBA" id="ARBA00022475"/>
    </source>
</evidence>
<dbReference type="InterPro" id="IPR017871">
    <property type="entry name" value="ABC_transporter-like_CS"/>
</dbReference>
<comment type="caution">
    <text evidence="11">The sequence shown here is derived from an EMBL/GenBank/DDBJ whole genome shotgun (WGS) entry which is preliminary data.</text>
</comment>
<keyword evidence="4" id="KW-0762">Sugar transport</keyword>
<dbReference type="Pfam" id="PF00005">
    <property type="entry name" value="ABC_tran"/>
    <property type="match status" value="2"/>
</dbReference>
<evidence type="ECO:0000256" key="7">
    <source>
        <dbReference type="ARBA" id="ARBA00022840"/>
    </source>
</evidence>
<dbReference type="PROSITE" id="PS00211">
    <property type="entry name" value="ABC_TRANSPORTER_1"/>
    <property type="match status" value="1"/>
</dbReference>
<dbReference type="GO" id="GO:0005524">
    <property type="term" value="F:ATP binding"/>
    <property type="evidence" value="ECO:0007669"/>
    <property type="project" value="UniProtKB-KW"/>
</dbReference>
<reference evidence="11 12" key="1">
    <citation type="journal article" date="2018" name="Nat. Biotechnol.">
        <title>A standardized bacterial taxonomy based on genome phylogeny substantially revises the tree of life.</title>
        <authorList>
            <person name="Parks D.H."/>
            <person name="Chuvochina M."/>
            <person name="Waite D.W."/>
            <person name="Rinke C."/>
            <person name="Skarshewski A."/>
            <person name="Chaumeil P.A."/>
            <person name="Hugenholtz P."/>
        </authorList>
    </citation>
    <scope>NUCLEOTIDE SEQUENCE [LARGE SCALE GENOMIC DNA]</scope>
    <source>
        <strain evidence="11">UBA8739</strain>
    </source>
</reference>
<keyword evidence="6" id="KW-0547">Nucleotide-binding</keyword>
<evidence type="ECO:0000256" key="1">
    <source>
        <dbReference type="ARBA" id="ARBA00004202"/>
    </source>
</evidence>
<dbReference type="GO" id="GO:0005886">
    <property type="term" value="C:plasma membrane"/>
    <property type="evidence" value="ECO:0007669"/>
    <property type="project" value="UniProtKB-SubCell"/>
</dbReference>
<evidence type="ECO:0000256" key="4">
    <source>
        <dbReference type="ARBA" id="ARBA00022597"/>
    </source>
</evidence>
<keyword evidence="8" id="KW-1278">Translocase</keyword>
<comment type="subcellular location">
    <subcellularLocation>
        <location evidence="1">Cell membrane</location>
        <topology evidence="1">Peripheral membrane protein</topology>
    </subcellularLocation>
</comment>
<gene>
    <name evidence="11" type="ORF">DCK97_19730</name>
</gene>
<organism evidence="11 12">
    <name type="scientific">Tistrella mobilis</name>
    <dbReference type="NCBI Taxonomy" id="171437"/>
    <lineage>
        <taxon>Bacteria</taxon>
        <taxon>Pseudomonadati</taxon>
        <taxon>Pseudomonadota</taxon>
        <taxon>Alphaproteobacteria</taxon>
        <taxon>Geminicoccales</taxon>
        <taxon>Geminicoccaceae</taxon>
        <taxon>Tistrella</taxon>
    </lineage>
</organism>
<dbReference type="Proteomes" id="UP000257706">
    <property type="component" value="Unassembled WGS sequence"/>
</dbReference>
<keyword evidence="3" id="KW-1003">Cell membrane</keyword>
<name>A0A3B9IP49_9PROT</name>
<evidence type="ECO:0000256" key="9">
    <source>
        <dbReference type="ARBA" id="ARBA00023136"/>
    </source>
</evidence>
<evidence type="ECO:0000256" key="6">
    <source>
        <dbReference type="ARBA" id="ARBA00022741"/>
    </source>
</evidence>
<feature type="domain" description="ABC transporter" evidence="10">
    <location>
        <begin position="267"/>
        <end position="509"/>
    </location>
</feature>